<reference evidence="3 4" key="1">
    <citation type="submission" date="2018-07" db="EMBL/GenBank/DDBJ databases">
        <title>Genome sequencing of oomycete isolates from Chile give support for New Zealand origin for Phytophthora kernoviae and make available the first Nothophytophthora sp. genome.</title>
        <authorList>
            <person name="Studholme D.J."/>
            <person name="Sanfuentes E."/>
            <person name="Panda P."/>
            <person name="Hill R."/>
            <person name="Sambles C."/>
            <person name="Grant M."/>
            <person name="Williams N.M."/>
            <person name="Mcdougal R.L."/>
        </authorList>
    </citation>
    <scope>NUCLEOTIDE SEQUENCE [LARGE SCALE GENOMIC DNA]</scope>
    <source>
        <strain evidence="1">Chile6</strain>
        <strain evidence="2">Chile7</strain>
    </source>
</reference>
<accession>A0A3F2RAU7</accession>
<dbReference type="EMBL" id="MBAD02001285">
    <property type="protein sequence ID" value="RLN56212.1"/>
    <property type="molecule type" value="Genomic_DNA"/>
</dbReference>
<protein>
    <submittedName>
        <fullName evidence="1">Uncharacterized protein</fullName>
    </submittedName>
</protein>
<dbReference type="PANTHER" id="PTHR22538">
    <property type="entry name" value="CILIA- AND FLAGELLA-ASSOCIATED PROTEIN 74"/>
    <property type="match status" value="1"/>
</dbReference>
<dbReference type="EMBL" id="MBDO02001140">
    <property type="protein sequence ID" value="RLN50524.1"/>
    <property type="molecule type" value="Genomic_DNA"/>
</dbReference>
<dbReference type="Proteomes" id="UP000277300">
    <property type="component" value="Unassembled WGS sequence"/>
</dbReference>
<dbReference type="Proteomes" id="UP000284657">
    <property type="component" value="Unassembled WGS sequence"/>
</dbReference>
<comment type="caution">
    <text evidence="1">The sequence shown here is derived from an EMBL/GenBank/DDBJ whole genome shotgun (WGS) entry which is preliminary data.</text>
</comment>
<gene>
    <name evidence="2" type="ORF">BBJ29_010051</name>
    <name evidence="1" type="ORF">BBP00_00010059</name>
</gene>
<dbReference type="OrthoDB" id="128406at2759"/>
<evidence type="ECO:0000313" key="4">
    <source>
        <dbReference type="Proteomes" id="UP000284657"/>
    </source>
</evidence>
<name>A0A3F2RAU7_9STRA</name>
<proteinExistence type="predicted"/>
<organism evidence="1 3">
    <name type="scientific">Phytophthora kernoviae</name>
    <dbReference type="NCBI Taxonomy" id="325452"/>
    <lineage>
        <taxon>Eukaryota</taxon>
        <taxon>Sar</taxon>
        <taxon>Stramenopiles</taxon>
        <taxon>Oomycota</taxon>
        <taxon>Peronosporomycetes</taxon>
        <taxon>Peronosporales</taxon>
        <taxon>Peronosporaceae</taxon>
        <taxon>Phytophthora</taxon>
    </lineage>
</organism>
<sequence length="178" mass="18602">MQVYGQSTFRMLANPVVSSDATSVLYDAFATFTDDSALYNYTLMNGISYISRSSLNQSTASVRCLDSDVLLPINSIASAINEAVAVPSSSSTEDASKCSGGKLFKVSVGGTSFALCNSGSAGFTLNGNDMDIAVEYLETRVNILEPTVDADSAHQCKTVAYSSLITSTGSALLKGEPS</sequence>
<evidence type="ECO:0000313" key="2">
    <source>
        <dbReference type="EMBL" id="RLN56212.1"/>
    </source>
</evidence>
<dbReference type="AlphaFoldDB" id="A0A3F2RAU7"/>
<feature type="non-terminal residue" evidence="1">
    <location>
        <position position="178"/>
    </location>
</feature>
<evidence type="ECO:0000313" key="3">
    <source>
        <dbReference type="Proteomes" id="UP000277300"/>
    </source>
</evidence>
<evidence type="ECO:0000313" key="1">
    <source>
        <dbReference type="EMBL" id="RLN50524.1"/>
    </source>
</evidence>
<dbReference type="PANTHER" id="PTHR22538:SF1">
    <property type="entry name" value="VWFD DOMAIN-CONTAINING PROTEIN"/>
    <property type="match status" value="1"/>
</dbReference>